<evidence type="ECO:0000313" key="3">
    <source>
        <dbReference type="Proteomes" id="UP000050761"/>
    </source>
</evidence>
<dbReference type="AlphaFoldDB" id="A0A183GSR3"/>
<name>A0A183GSR3_HELPZ</name>
<feature type="region of interest" description="Disordered" evidence="1">
    <location>
        <begin position="151"/>
        <end position="204"/>
    </location>
</feature>
<proteinExistence type="predicted"/>
<dbReference type="Proteomes" id="UP000050761">
    <property type="component" value="Unassembled WGS sequence"/>
</dbReference>
<feature type="region of interest" description="Disordered" evidence="1">
    <location>
        <begin position="416"/>
        <end position="465"/>
    </location>
</feature>
<feature type="region of interest" description="Disordered" evidence="1">
    <location>
        <begin position="378"/>
        <end position="400"/>
    </location>
</feature>
<protein>
    <submittedName>
        <fullName evidence="4">ULP_PROTEASE domain-containing protein</fullName>
    </submittedName>
</protein>
<feature type="region of interest" description="Disordered" evidence="1">
    <location>
        <begin position="92"/>
        <end position="112"/>
    </location>
</feature>
<reference evidence="2 3" key="1">
    <citation type="submission" date="2018-11" db="EMBL/GenBank/DDBJ databases">
        <authorList>
            <consortium name="Pathogen Informatics"/>
        </authorList>
    </citation>
    <scope>NUCLEOTIDE SEQUENCE [LARGE SCALE GENOMIC DNA]</scope>
</reference>
<sequence>MNKKSDIRPGLLQDKLVHFKTPQRPLFLPSGRRKVSRHPGDVSKILELIKVQFNIAQPLYTRSRVHVYEFVFVHVHVSMCLCVVSESRVPPSVRSAVSPRRSGKSPRQWPPHHALPTVRYWQIDPASQYRKEKENEPTSLHELVAASDIEDSSCLKRRRPRHQAAPAPQKTDLKSVGVSAAQTAAPLKSESSENRRESEISLSTKPSIHSGIHWTVIHAPTSPELRVQYPREEDNAFIHAPTSPELRIQYPREEDNACYRALNVAEPQEAALPVRKSDAEKSAVEFVPKRKSISLLPPATVDCSTSPIPSISLPRRRSSTAEPTEIIRALSPVPFRIRPPPSTPPQATEETSDFLEVATSSPFGGCATLVGVNTTPRPYSAQNELHSPVPTVEEKPRRTKPLKKVDFSVATVMPNSWGSSADGVDEGNVLEEFSPTSPSPSCPANASTPYDGDVSETYDNKSDVASTVDMDLAEEREHWMREELELARKEEL</sequence>
<accession>A0A3P8I5Y7</accession>
<dbReference type="WBParaSite" id="HPBE_0002573301-mRNA-1">
    <property type="protein sequence ID" value="HPBE_0002573301-mRNA-1"/>
    <property type="gene ID" value="HPBE_0002573301"/>
</dbReference>
<dbReference type="EMBL" id="UZAH01038494">
    <property type="protein sequence ID" value="VDP53443.1"/>
    <property type="molecule type" value="Genomic_DNA"/>
</dbReference>
<evidence type="ECO:0000313" key="4">
    <source>
        <dbReference type="WBParaSite" id="HPBE_0002573301-mRNA-1"/>
    </source>
</evidence>
<evidence type="ECO:0000313" key="2">
    <source>
        <dbReference type="EMBL" id="VDP53443.1"/>
    </source>
</evidence>
<gene>
    <name evidence="2" type="ORF">HPBE_LOCUS25733</name>
</gene>
<reference evidence="4" key="2">
    <citation type="submission" date="2019-09" db="UniProtKB">
        <authorList>
            <consortium name="WormBaseParasite"/>
        </authorList>
    </citation>
    <scope>IDENTIFICATION</scope>
</reference>
<keyword evidence="3" id="KW-1185">Reference proteome</keyword>
<organism evidence="3 4">
    <name type="scientific">Heligmosomoides polygyrus</name>
    <name type="common">Parasitic roundworm</name>
    <dbReference type="NCBI Taxonomy" id="6339"/>
    <lineage>
        <taxon>Eukaryota</taxon>
        <taxon>Metazoa</taxon>
        <taxon>Ecdysozoa</taxon>
        <taxon>Nematoda</taxon>
        <taxon>Chromadorea</taxon>
        <taxon>Rhabditida</taxon>
        <taxon>Rhabditina</taxon>
        <taxon>Rhabditomorpha</taxon>
        <taxon>Strongyloidea</taxon>
        <taxon>Heligmosomidae</taxon>
        <taxon>Heligmosomoides</taxon>
    </lineage>
</organism>
<dbReference type="OrthoDB" id="5911912at2759"/>
<feature type="compositionally biased region" description="Basic and acidic residues" evidence="1">
    <location>
        <begin position="190"/>
        <end position="199"/>
    </location>
</feature>
<accession>A0A183GSR3</accession>
<evidence type="ECO:0000256" key="1">
    <source>
        <dbReference type="SAM" id="MobiDB-lite"/>
    </source>
</evidence>